<feature type="domain" description="DNA helicase Pif1-like DEAD-box helicase" evidence="2">
    <location>
        <begin position="38"/>
        <end position="219"/>
    </location>
</feature>
<comment type="catalytic activity">
    <reaction evidence="1">
        <text>ATP + H2O = ADP + phosphate + H(+)</text>
        <dbReference type="Rhea" id="RHEA:13065"/>
        <dbReference type="ChEBI" id="CHEBI:15377"/>
        <dbReference type="ChEBI" id="CHEBI:15378"/>
        <dbReference type="ChEBI" id="CHEBI:30616"/>
        <dbReference type="ChEBI" id="CHEBI:43474"/>
        <dbReference type="ChEBI" id="CHEBI:456216"/>
        <dbReference type="EC" id="5.6.2.3"/>
    </reaction>
</comment>
<evidence type="ECO:0000259" key="2">
    <source>
        <dbReference type="Pfam" id="PF05970"/>
    </source>
</evidence>
<organism evidence="4 5">
    <name type="scientific">Senna tora</name>
    <dbReference type="NCBI Taxonomy" id="362788"/>
    <lineage>
        <taxon>Eukaryota</taxon>
        <taxon>Viridiplantae</taxon>
        <taxon>Streptophyta</taxon>
        <taxon>Embryophyta</taxon>
        <taxon>Tracheophyta</taxon>
        <taxon>Spermatophyta</taxon>
        <taxon>Magnoliopsida</taxon>
        <taxon>eudicotyledons</taxon>
        <taxon>Gunneridae</taxon>
        <taxon>Pentapetalae</taxon>
        <taxon>rosids</taxon>
        <taxon>fabids</taxon>
        <taxon>Fabales</taxon>
        <taxon>Fabaceae</taxon>
        <taxon>Caesalpinioideae</taxon>
        <taxon>Cassia clade</taxon>
        <taxon>Senna</taxon>
    </lineage>
</organism>
<dbReference type="SUPFAM" id="SSF52540">
    <property type="entry name" value="P-loop containing nucleoside triphosphate hydrolases"/>
    <property type="match status" value="2"/>
</dbReference>
<dbReference type="PANTHER" id="PTHR10492:SF101">
    <property type="entry name" value="ATP-DEPENDENT DNA HELICASE"/>
    <property type="match status" value="1"/>
</dbReference>
<dbReference type="InterPro" id="IPR027417">
    <property type="entry name" value="P-loop_NTPase"/>
</dbReference>
<evidence type="ECO:0000256" key="1">
    <source>
        <dbReference type="RuleBase" id="RU363044"/>
    </source>
</evidence>
<comment type="cofactor">
    <cofactor evidence="1">
        <name>Mg(2+)</name>
        <dbReference type="ChEBI" id="CHEBI:18420"/>
    </cofactor>
</comment>
<keyword evidence="1" id="KW-0233">DNA recombination</keyword>
<keyword evidence="5" id="KW-1185">Reference proteome</keyword>
<gene>
    <name evidence="4" type="ORF">G2W53_032744</name>
</gene>
<evidence type="ECO:0000259" key="3">
    <source>
        <dbReference type="Pfam" id="PF21530"/>
    </source>
</evidence>
<comment type="caution">
    <text evidence="4">The sequence shown here is derived from an EMBL/GenBank/DDBJ whole genome shotgun (WGS) entry which is preliminary data.</text>
</comment>
<keyword evidence="1" id="KW-0547">Nucleotide-binding</keyword>
<evidence type="ECO:0000313" key="5">
    <source>
        <dbReference type="Proteomes" id="UP000634136"/>
    </source>
</evidence>
<keyword evidence="1 4" id="KW-0347">Helicase</keyword>
<dbReference type="OrthoDB" id="1426881at2759"/>
<keyword evidence="1" id="KW-0378">Hydrolase</keyword>
<keyword evidence="1" id="KW-0227">DNA damage</keyword>
<dbReference type="EC" id="5.6.2.3" evidence="1"/>
<comment type="similarity">
    <text evidence="1">Belongs to the helicase family.</text>
</comment>
<dbReference type="Gene3D" id="3.40.50.300">
    <property type="entry name" value="P-loop containing nucleotide triphosphate hydrolases"/>
    <property type="match status" value="1"/>
</dbReference>
<dbReference type="GO" id="GO:0006310">
    <property type="term" value="P:DNA recombination"/>
    <property type="evidence" value="ECO:0007669"/>
    <property type="project" value="UniProtKB-KW"/>
</dbReference>
<accession>A0A834SY24</accession>
<dbReference type="InterPro" id="IPR049163">
    <property type="entry name" value="Pif1-like_2B_dom"/>
</dbReference>
<dbReference type="GO" id="GO:0005524">
    <property type="term" value="F:ATP binding"/>
    <property type="evidence" value="ECO:0007669"/>
    <property type="project" value="UniProtKB-KW"/>
</dbReference>
<dbReference type="InterPro" id="IPR010285">
    <property type="entry name" value="DNA_helicase_pif1-like_DEAD"/>
</dbReference>
<dbReference type="GO" id="GO:0016787">
    <property type="term" value="F:hydrolase activity"/>
    <property type="evidence" value="ECO:0007669"/>
    <property type="project" value="UniProtKB-KW"/>
</dbReference>
<dbReference type="Pfam" id="PF21530">
    <property type="entry name" value="Pif1_2B_dom"/>
    <property type="match status" value="1"/>
</dbReference>
<dbReference type="Pfam" id="PF05970">
    <property type="entry name" value="PIF1"/>
    <property type="match status" value="1"/>
</dbReference>
<dbReference type="GO" id="GO:0006281">
    <property type="term" value="P:DNA repair"/>
    <property type="evidence" value="ECO:0007669"/>
    <property type="project" value="UniProtKB-KW"/>
</dbReference>
<name>A0A834SY24_9FABA</name>
<feature type="domain" description="DNA helicase Pif1-like 2B" evidence="3">
    <location>
        <begin position="273"/>
        <end position="318"/>
    </location>
</feature>
<proteinExistence type="inferred from homology"/>
<dbReference type="GO" id="GO:0043139">
    <property type="term" value="F:5'-3' DNA helicase activity"/>
    <property type="evidence" value="ECO:0007669"/>
    <property type="project" value="UniProtKB-EC"/>
</dbReference>
<protein>
    <recommendedName>
        <fullName evidence="1">ATP-dependent DNA helicase</fullName>
        <ecNumber evidence="1">5.6.2.3</ecNumber>
    </recommendedName>
</protein>
<dbReference type="EMBL" id="JAAIUW010000010">
    <property type="protein sequence ID" value="KAF7811768.1"/>
    <property type="molecule type" value="Genomic_DNA"/>
</dbReference>
<evidence type="ECO:0000313" key="4">
    <source>
        <dbReference type="EMBL" id="KAF7811768.1"/>
    </source>
</evidence>
<keyword evidence="1" id="KW-0067">ATP-binding</keyword>
<sequence>MPILDDSVVVHRTNRLLLNELSYDRASLCTEHEQLMSKLTEEKINIYHTIINAVDLNLGGVFFLYGFGGSGKIFVWNTLSTGLRSKGNVLNVASSGIASLLLPGGRTAHSRFCIPIDISEVSICNIKQGSDLSELLFETKLIIWDEAPMANKYCFEALDRTMRDVLRFSNPLSKNLPFGGKVIVFGGDFRQILLVIPKGSRQDIVNAALNSSYLWSHCKERAILCPTLEDVDAINNCMLSMLPGDEVSYLSSDSIYKSDMNVQSLEDIYTPKILNSLRCSGVSNHVLKLKVGTPIMLLRNLDRSMSLCNSSRLIVTQLGKHVIEAKIITSEKIGEKVFYSTYCHDSLKF</sequence>
<dbReference type="PANTHER" id="PTHR10492">
    <property type="match status" value="1"/>
</dbReference>
<keyword evidence="1" id="KW-0234">DNA repair</keyword>
<dbReference type="Proteomes" id="UP000634136">
    <property type="component" value="Unassembled WGS sequence"/>
</dbReference>
<dbReference type="AlphaFoldDB" id="A0A834SY24"/>
<dbReference type="GO" id="GO:0000723">
    <property type="term" value="P:telomere maintenance"/>
    <property type="evidence" value="ECO:0007669"/>
    <property type="project" value="InterPro"/>
</dbReference>
<reference evidence="4" key="1">
    <citation type="submission" date="2020-09" db="EMBL/GenBank/DDBJ databases">
        <title>Genome-Enabled Discovery of Anthraquinone Biosynthesis in Senna tora.</title>
        <authorList>
            <person name="Kang S.-H."/>
            <person name="Pandey R.P."/>
            <person name="Lee C.-M."/>
            <person name="Sim J.-S."/>
            <person name="Jeong J.-T."/>
            <person name="Choi B.-S."/>
            <person name="Jung M."/>
            <person name="Ginzburg D."/>
            <person name="Zhao K."/>
            <person name="Won S.Y."/>
            <person name="Oh T.-J."/>
            <person name="Yu Y."/>
            <person name="Kim N.-H."/>
            <person name="Lee O.R."/>
            <person name="Lee T.-H."/>
            <person name="Bashyal P."/>
            <person name="Kim T.-S."/>
            <person name="Lee W.-H."/>
            <person name="Kawkins C."/>
            <person name="Kim C.-K."/>
            <person name="Kim J.S."/>
            <person name="Ahn B.O."/>
            <person name="Rhee S.Y."/>
            <person name="Sohng J.K."/>
        </authorList>
    </citation>
    <scope>NUCLEOTIDE SEQUENCE</scope>
    <source>
        <tissue evidence="4">Leaf</tissue>
    </source>
</reference>